<dbReference type="Gene3D" id="3.30.40.10">
    <property type="entry name" value="Zinc/RING finger domain, C3HC4 (zinc finger)"/>
    <property type="match status" value="1"/>
</dbReference>
<dbReference type="EMBL" id="JBJJXI010000018">
    <property type="protein sequence ID" value="KAL3406803.1"/>
    <property type="molecule type" value="Genomic_DNA"/>
</dbReference>
<sequence length="524" mass="61884">MQLSDQERQNDELFALECIDIADEFKYKRNSDSRFECFFSLRCKLVKNNIEIFQNFHQTLQSECADQHFGHVLKDENDNIIHSDEPSETSKGEKKIIRYLPPVRLYVQLPSNYPSVSCPRFNLAINWLAPWVVSIVCQKLDDMWNANEYSEILYTWIDFLKYELLNYLNIIDYIDVSYLYGLFLMPENDDLLDLMKMKDHRIIYGGLFLDPVEKLLENNRLCDHEEFKTNKHECSICFIENKGTESLKMEPCNHIYCEKCMEEYLIVKINQRDIQNITCPTMNCLIIINSNIIKQYCPPESYDKYEQCLYELQLSKQGKVVHCPRKFCQNLVLVVEEDGLASCKACQHHFCAFCFKTYHGVMPCDMKNQEKLKLIQEYQNGDYKKKKYLEKIHGRKQIKEIVENQLSTDYLKERTKKCPTCGILTAKVSGCNLLNCSYCYTKFCWICNCKIVIKDGYDHFKSTSIGACKGRLFDDVDEYEDFHEDSSEYDEFESDYSDDNLDALDDFELEENLTYFHEETELKI</sequence>
<dbReference type="Gene3D" id="3.10.110.10">
    <property type="entry name" value="Ubiquitin Conjugating Enzyme"/>
    <property type="match status" value="1"/>
</dbReference>
<dbReference type="Pfam" id="PF26200">
    <property type="entry name" value="Rcat_RNF216"/>
    <property type="match status" value="1"/>
</dbReference>
<keyword evidence="6" id="KW-0812">Transmembrane</keyword>
<dbReference type="GO" id="GO:0031090">
    <property type="term" value="C:organelle membrane"/>
    <property type="evidence" value="ECO:0007669"/>
    <property type="project" value="UniProtKB-ARBA"/>
</dbReference>
<evidence type="ECO:0000256" key="8">
    <source>
        <dbReference type="ARBA" id="ARBA00022737"/>
    </source>
</evidence>
<dbReference type="InterPro" id="IPR031127">
    <property type="entry name" value="E3_UB_ligase_RBR"/>
</dbReference>
<dbReference type="FunFam" id="3.30.40.10:FF:000051">
    <property type="entry name" value="RBR-type E3 ubiquitin transferase"/>
    <property type="match status" value="1"/>
</dbReference>
<evidence type="ECO:0000259" key="18">
    <source>
        <dbReference type="PROSITE" id="PS51873"/>
    </source>
</evidence>
<organism evidence="19 20">
    <name type="scientific">Trichogramma kaykai</name>
    <dbReference type="NCBI Taxonomy" id="54128"/>
    <lineage>
        <taxon>Eukaryota</taxon>
        <taxon>Metazoa</taxon>
        <taxon>Ecdysozoa</taxon>
        <taxon>Arthropoda</taxon>
        <taxon>Hexapoda</taxon>
        <taxon>Insecta</taxon>
        <taxon>Pterygota</taxon>
        <taxon>Neoptera</taxon>
        <taxon>Endopterygota</taxon>
        <taxon>Hymenoptera</taxon>
        <taxon>Apocrita</taxon>
        <taxon>Proctotrupomorpha</taxon>
        <taxon>Chalcidoidea</taxon>
        <taxon>Trichogrammatidae</taxon>
        <taxon>Trichogramma</taxon>
    </lineage>
</organism>
<evidence type="ECO:0000256" key="6">
    <source>
        <dbReference type="ARBA" id="ARBA00022692"/>
    </source>
</evidence>
<evidence type="ECO:0000313" key="20">
    <source>
        <dbReference type="Proteomes" id="UP001627154"/>
    </source>
</evidence>
<dbReference type="PROSITE" id="PS50089">
    <property type="entry name" value="ZF_RING_2"/>
    <property type="match status" value="1"/>
</dbReference>
<dbReference type="SUPFAM" id="SSF57850">
    <property type="entry name" value="RING/U-box"/>
    <property type="match status" value="3"/>
</dbReference>
<evidence type="ECO:0000256" key="10">
    <source>
        <dbReference type="ARBA" id="ARBA00022786"/>
    </source>
</evidence>
<dbReference type="GO" id="GO:0005737">
    <property type="term" value="C:cytoplasm"/>
    <property type="evidence" value="ECO:0007669"/>
    <property type="project" value="UniProtKB-ARBA"/>
</dbReference>
<evidence type="ECO:0000256" key="14">
    <source>
        <dbReference type="ARBA" id="ARBA00038342"/>
    </source>
</evidence>
<accession>A0ABD2XP71</accession>
<comment type="catalytic activity">
    <reaction evidence="1">
        <text>[E2 ubiquitin-conjugating enzyme]-S-ubiquitinyl-L-cysteine + [acceptor protein]-L-lysine = [E2 ubiquitin-conjugating enzyme]-L-cysteine + [acceptor protein]-N(6)-ubiquitinyl-L-lysine.</text>
        <dbReference type="EC" id="2.3.2.31"/>
    </reaction>
</comment>
<dbReference type="AlphaFoldDB" id="A0ABD2XP71"/>
<dbReference type="CDD" id="cd23820">
    <property type="entry name" value="RWD_RNF14"/>
    <property type="match status" value="1"/>
</dbReference>
<keyword evidence="20" id="KW-1185">Reference proteome</keyword>
<keyword evidence="12" id="KW-1133">Transmembrane helix</keyword>
<evidence type="ECO:0000313" key="19">
    <source>
        <dbReference type="EMBL" id="KAL3406803.1"/>
    </source>
</evidence>
<protein>
    <recommendedName>
        <fullName evidence="4">RBR-type E3 ubiquitin transferase</fullName>
        <ecNumber evidence="4">2.3.2.31</ecNumber>
    </recommendedName>
</protein>
<dbReference type="Pfam" id="PF05773">
    <property type="entry name" value="RWD"/>
    <property type="match status" value="1"/>
</dbReference>
<gene>
    <name evidence="19" type="ORF">TKK_000934</name>
</gene>
<evidence type="ECO:0000256" key="12">
    <source>
        <dbReference type="ARBA" id="ARBA00022989"/>
    </source>
</evidence>
<evidence type="ECO:0000259" key="16">
    <source>
        <dbReference type="PROSITE" id="PS50089"/>
    </source>
</evidence>
<keyword evidence="11" id="KW-0862">Zinc</keyword>
<reference evidence="19 20" key="1">
    <citation type="journal article" date="2024" name="bioRxiv">
        <title>A reference genome for Trichogramma kaykai: A tiny desert-dwelling parasitoid wasp with competing sex-ratio distorters.</title>
        <authorList>
            <person name="Culotta J."/>
            <person name="Lindsey A.R."/>
        </authorList>
    </citation>
    <scope>NUCLEOTIDE SEQUENCE [LARGE SCALE GENOMIC DNA]</scope>
    <source>
        <strain evidence="19 20">KSX58</strain>
    </source>
</reference>
<evidence type="ECO:0000259" key="17">
    <source>
        <dbReference type="PROSITE" id="PS50908"/>
    </source>
</evidence>
<evidence type="ECO:0000256" key="3">
    <source>
        <dbReference type="ARBA" id="ARBA00004906"/>
    </source>
</evidence>
<dbReference type="Pfam" id="PF00097">
    <property type="entry name" value="zf-C3HC4"/>
    <property type="match status" value="1"/>
</dbReference>
<dbReference type="Gene3D" id="2.20.25.20">
    <property type="match status" value="1"/>
</dbReference>
<evidence type="ECO:0000256" key="11">
    <source>
        <dbReference type="ARBA" id="ARBA00022833"/>
    </source>
</evidence>
<comment type="similarity">
    <text evidence="14">Belongs to the RBR family. RNF144 subfamily.</text>
</comment>
<dbReference type="InterPro" id="IPR017907">
    <property type="entry name" value="Znf_RING_CS"/>
</dbReference>
<comment type="subcellular location">
    <subcellularLocation>
        <location evidence="2">Membrane</location>
        <topology evidence="2">Single-pass membrane protein</topology>
    </subcellularLocation>
</comment>
<dbReference type="InterPro" id="IPR001841">
    <property type="entry name" value="Znf_RING"/>
</dbReference>
<dbReference type="GO" id="GO:0061630">
    <property type="term" value="F:ubiquitin protein ligase activity"/>
    <property type="evidence" value="ECO:0007669"/>
    <property type="project" value="UniProtKB-EC"/>
</dbReference>
<keyword evidence="7" id="KW-0479">Metal-binding</keyword>
<evidence type="ECO:0000256" key="4">
    <source>
        <dbReference type="ARBA" id="ARBA00012251"/>
    </source>
</evidence>
<dbReference type="EC" id="2.3.2.31" evidence="4"/>
<feature type="domain" description="RING-type" evidence="16">
    <location>
        <begin position="234"/>
        <end position="283"/>
    </location>
</feature>
<dbReference type="PROSITE" id="PS51873">
    <property type="entry name" value="TRIAD"/>
    <property type="match status" value="1"/>
</dbReference>
<dbReference type="Pfam" id="PF01485">
    <property type="entry name" value="IBR"/>
    <property type="match status" value="1"/>
</dbReference>
<dbReference type="PANTHER" id="PTHR11685">
    <property type="entry name" value="RBR FAMILY RING FINGER AND IBR DOMAIN-CONTAINING"/>
    <property type="match status" value="1"/>
</dbReference>
<name>A0ABD2XP71_9HYME</name>
<dbReference type="SMART" id="SM00647">
    <property type="entry name" value="IBR"/>
    <property type="match status" value="1"/>
</dbReference>
<evidence type="ECO:0000256" key="5">
    <source>
        <dbReference type="ARBA" id="ARBA00022679"/>
    </source>
</evidence>
<evidence type="ECO:0000256" key="13">
    <source>
        <dbReference type="ARBA" id="ARBA00023136"/>
    </source>
</evidence>
<evidence type="ECO:0000256" key="15">
    <source>
        <dbReference type="PROSITE-ProRule" id="PRU00175"/>
    </source>
</evidence>
<comment type="caution">
    <text evidence="19">The sequence shown here is derived from an EMBL/GenBank/DDBJ whole genome shotgun (WGS) entry which is preliminary data.</text>
</comment>
<dbReference type="GO" id="GO:0008270">
    <property type="term" value="F:zinc ion binding"/>
    <property type="evidence" value="ECO:0007669"/>
    <property type="project" value="UniProtKB-KW"/>
</dbReference>
<dbReference type="InterPro" id="IPR006575">
    <property type="entry name" value="RWD_dom"/>
</dbReference>
<keyword evidence="9 15" id="KW-0863">Zinc-finger</keyword>
<dbReference type="SMART" id="SM00184">
    <property type="entry name" value="RING"/>
    <property type="match status" value="2"/>
</dbReference>
<dbReference type="InterPro" id="IPR013083">
    <property type="entry name" value="Znf_RING/FYVE/PHD"/>
</dbReference>
<keyword evidence="13" id="KW-0472">Membrane</keyword>
<dbReference type="PROSITE" id="PS00518">
    <property type="entry name" value="ZF_RING_1"/>
    <property type="match status" value="1"/>
</dbReference>
<dbReference type="CDD" id="cd20341">
    <property type="entry name" value="BRcat_RBR_RNF14"/>
    <property type="match status" value="1"/>
</dbReference>
<keyword evidence="8" id="KW-0677">Repeat</keyword>
<dbReference type="InterPro" id="IPR002867">
    <property type="entry name" value="IBR_dom"/>
</dbReference>
<feature type="domain" description="RING-type" evidence="18">
    <location>
        <begin position="230"/>
        <end position="472"/>
    </location>
</feature>
<proteinExistence type="inferred from homology"/>
<keyword evidence="10" id="KW-0833">Ubl conjugation pathway</keyword>
<dbReference type="InterPro" id="IPR016135">
    <property type="entry name" value="UBQ-conjugating_enzyme/RWD"/>
</dbReference>
<dbReference type="PROSITE" id="PS50908">
    <property type="entry name" value="RWD"/>
    <property type="match status" value="1"/>
</dbReference>
<evidence type="ECO:0000256" key="9">
    <source>
        <dbReference type="ARBA" id="ARBA00022771"/>
    </source>
</evidence>
<keyword evidence="5" id="KW-0808">Transferase</keyword>
<dbReference type="InterPro" id="IPR044066">
    <property type="entry name" value="TRIAD_supradom"/>
</dbReference>
<dbReference type="Gene3D" id="1.20.120.1750">
    <property type="match status" value="1"/>
</dbReference>
<dbReference type="GO" id="GO:0005634">
    <property type="term" value="C:nucleus"/>
    <property type="evidence" value="ECO:0007669"/>
    <property type="project" value="UniProtKB-ARBA"/>
</dbReference>
<evidence type="ECO:0000256" key="1">
    <source>
        <dbReference type="ARBA" id="ARBA00001798"/>
    </source>
</evidence>
<evidence type="ECO:0000256" key="7">
    <source>
        <dbReference type="ARBA" id="ARBA00022723"/>
    </source>
</evidence>
<evidence type="ECO:0000256" key="2">
    <source>
        <dbReference type="ARBA" id="ARBA00004167"/>
    </source>
</evidence>
<comment type="pathway">
    <text evidence="3">Protein modification; protein ubiquitination.</text>
</comment>
<dbReference type="SUPFAM" id="SSF54495">
    <property type="entry name" value="UBC-like"/>
    <property type="match status" value="1"/>
</dbReference>
<feature type="domain" description="RWD" evidence="17">
    <location>
        <begin position="11"/>
        <end position="167"/>
    </location>
</feature>
<dbReference type="Proteomes" id="UP001627154">
    <property type="component" value="Unassembled WGS sequence"/>
</dbReference>
<dbReference type="InterPro" id="IPR018957">
    <property type="entry name" value="Znf_C3HC4_RING-type"/>
</dbReference>